<feature type="region of interest" description="Disordered" evidence="1">
    <location>
        <begin position="42"/>
        <end position="84"/>
    </location>
</feature>
<keyword evidence="2" id="KW-1133">Transmembrane helix</keyword>
<keyword evidence="2" id="KW-0472">Membrane</keyword>
<evidence type="ECO:0000313" key="4">
    <source>
        <dbReference type="Proteomes" id="UP001491310"/>
    </source>
</evidence>
<feature type="compositionally biased region" description="Basic and acidic residues" evidence="1">
    <location>
        <begin position="45"/>
        <end position="58"/>
    </location>
</feature>
<keyword evidence="2" id="KW-0812">Transmembrane</keyword>
<keyword evidence="4" id="KW-1185">Reference proteome</keyword>
<name>A0ABR2YJV3_9CHLO</name>
<proteinExistence type="predicted"/>
<sequence>MAPTVARGAQFNLVVASKRSVARPFTTRPSLTTVRTPVSWKKLRSSAEEKDAETDVKTAQEPASADGTFYNDERPLKPKDDMSPEFKKKLRDEYLSLGGSPNRAMGSNYFLWIIVIVSILAVLSWALGYI</sequence>
<protein>
    <submittedName>
        <fullName evidence="3">Uncharacterized protein</fullName>
    </submittedName>
</protein>
<dbReference type="Proteomes" id="UP001491310">
    <property type="component" value="Unassembled WGS sequence"/>
</dbReference>
<feature type="transmembrane region" description="Helical" evidence="2">
    <location>
        <begin position="109"/>
        <end position="127"/>
    </location>
</feature>
<accession>A0ABR2YJV3</accession>
<evidence type="ECO:0000256" key="1">
    <source>
        <dbReference type="SAM" id="MobiDB-lite"/>
    </source>
</evidence>
<feature type="compositionally biased region" description="Basic and acidic residues" evidence="1">
    <location>
        <begin position="71"/>
        <end position="84"/>
    </location>
</feature>
<organism evidence="3 4">
    <name type="scientific">Coccomyxa subellipsoidea</name>
    <dbReference type="NCBI Taxonomy" id="248742"/>
    <lineage>
        <taxon>Eukaryota</taxon>
        <taxon>Viridiplantae</taxon>
        <taxon>Chlorophyta</taxon>
        <taxon>core chlorophytes</taxon>
        <taxon>Trebouxiophyceae</taxon>
        <taxon>Trebouxiophyceae incertae sedis</taxon>
        <taxon>Coccomyxaceae</taxon>
        <taxon>Coccomyxa</taxon>
    </lineage>
</organism>
<gene>
    <name evidence="3" type="ORF">WJX75_008427</name>
</gene>
<evidence type="ECO:0000313" key="3">
    <source>
        <dbReference type="EMBL" id="KAK9906809.1"/>
    </source>
</evidence>
<comment type="caution">
    <text evidence="3">The sequence shown here is derived from an EMBL/GenBank/DDBJ whole genome shotgun (WGS) entry which is preliminary data.</text>
</comment>
<dbReference type="EMBL" id="JALJOT010000010">
    <property type="protein sequence ID" value="KAK9906809.1"/>
    <property type="molecule type" value="Genomic_DNA"/>
</dbReference>
<reference evidence="3 4" key="1">
    <citation type="journal article" date="2024" name="Nat. Commun.">
        <title>Phylogenomics reveals the evolutionary origins of lichenization in chlorophyte algae.</title>
        <authorList>
            <person name="Puginier C."/>
            <person name="Libourel C."/>
            <person name="Otte J."/>
            <person name="Skaloud P."/>
            <person name="Haon M."/>
            <person name="Grisel S."/>
            <person name="Petersen M."/>
            <person name="Berrin J.G."/>
            <person name="Delaux P.M."/>
            <person name="Dal Grande F."/>
            <person name="Keller J."/>
        </authorList>
    </citation>
    <scope>NUCLEOTIDE SEQUENCE [LARGE SCALE GENOMIC DNA]</scope>
    <source>
        <strain evidence="3 4">SAG 216-7</strain>
    </source>
</reference>
<evidence type="ECO:0000256" key="2">
    <source>
        <dbReference type="SAM" id="Phobius"/>
    </source>
</evidence>